<dbReference type="PANTHER" id="PTHR43033">
    <property type="entry name" value="TRNA(ILE)-LYSIDINE SYNTHASE-RELATED"/>
    <property type="match status" value="1"/>
</dbReference>
<comment type="similarity">
    <text evidence="6">Belongs to the tRNA(Ile)-lysidine synthase family.</text>
</comment>
<protein>
    <recommendedName>
        <fullName evidence="6">tRNA(Ile)-lysidine synthase</fullName>
        <ecNumber evidence="6">6.3.4.19</ecNumber>
    </recommendedName>
    <alternativeName>
        <fullName evidence="6">tRNA(Ile)-2-lysyl-cytidine synthase</fullName>
    </alternativeName>
    <alternativeName>
        <fullName evidence="6">tRNA(Ile)-lysidine synthetase</fullName>
    </alternativeName>
</protein>
<evidence type="ECO:0000256" key="1">
    <source>
        <dbReference type="ARBA" id="ARBA00022598"/>
    </source>
</evidence>
<dbReference type="HAMAP" id="MF_01161">
    <property type="entry name" value="tRNA_Ile_lys_synt"/>
    <property type="match status" value="1"/>
</dbReference>
<organism evidence="8 9">
    <name type="scientific">Polymorphobacter multimanifer</name>
    <dbReference type="NCBI Taxonomy" id="1070431"/>
    <lineage>
        <taxon>Bacteria</taxon>
        <taxon>Pseudomonadati</taxon>
        <taxon>Pseudomonadota</taxon>
        <taxon>Alphaproteobacteria</taxon>
        <taxon>Sphingomonadales</taxon>
        <taxon>Sphingosinicellaceae</taxon>
        <taxon>Polymorphobacter</taxon>
    </lineage>
</organism>
<evidence type="ECO:0000256" key="6">
    <source>
        <dbReference type="HAMAP-Rule" id="MF_01161"/>
    </source>
</evidence>
<keyword evidence="2 6" id="KW-0819">tRNA processing</keyword>
<dbReference type="InterPro" id="IPR014729">
    <property type="entry name" value="Rossmann-like_a/b/a_fold"/>
</dbReference>
<dbReference type="Proteomes" id="UP000538147">
    <property type="component" value="Unassembled WGS sequence"/>
</dbReference>
<keyword evidence="6" id="KW-0963">Cytoplasm</keyword>
<comment type="caution">
    <text evidence="8">The sequence shown here is derived from an EMBL/GenBank/DDBJ whole genome shotgun (WGS) entry which is preliminary data.</text>
</comment>
<evidence type="ECO:0000256" key="4">
    <source>
        <dbReference type="ARBA" id="ARBA00022840"/>
    </source>
</evidence>
<dbReference type="InterPro" id="IPR012094">
    <property type="entry name" value="tRNA_Ile_lys_synt"/>
</dbReference>
<dbReference type="GO" id="GO:0005737">
    <property type="term" value="C:cytoplasm"/>
    <property type="evidence" value="ECO:0007669"/>
    <property type="project" value="UniProtKB-SubCell"/>
</dbReference>
<accession>A0A841L803</accession>
<evidence type="ECO:0000313" key="9">
    <source>
        <dbReference type="Proteomes" id="UP000538147"/>
    </source>
</evidence>
<dbReference type="GO" id="GO:0006400">
    <property type="term" value="P:tRNA modification"/>
    <property type="evidence" value="ECO:0007669"/>
    <property type="project" value="UniProtKB-UniRule"/>
</dbReference>
<keyword evidence="1 6" id="KW-0436">Ligase</keyword>
<feature type="domain" description="tRNA(Ile)-lysidine/2-thiocytidine synthase N-terminal" evidence="7">
    <location>
        <begin position="1"/>
        <end position="171"/>
    </location>
</feature>
<dbReference type="InterPro" id="IPR011063">
    <property type="entry name" value="TilS/TtcA_N"/>
</dbReference>
<dbReference type="AlphaFoldDB" id="A0A841L803"/>
<comment type="function">
    <text evidence="6">Ligates lysine onto the cytidine present at position 34 of the AUA codon-specific tRNA(Ile) that contains the anticodon CAU, in an ATP-dependent manner. Cytidine is converted to lysidine, thus changing the amino acid specificity of the tRNA from methionine to isoleucine.</text>
</comment>
<dbReference type="CDD" id="cd01992">
    <property type="entry name" value="TilS_N"/>
    <property type="match status" value="1"/>
</dbReference>
<keyword evidence="9" id="KW-1185">Reference proteome</keyword>
<dbReference type="Pfam" id="PF01171">
    <property type="entry name" value="ATP_bind_3"/>
    <property type="match status" value="1"/>
</dbReference>
<feature type="binding site" evidence="6">
    <location>
        <begin position="2"/>
        <end position="7"/>
    </location>
    <ligand>
        <name>ATP</name>
        <dbReference type="ChEBI" id="CHEBI:30616"/>
    </ligand>
</feature>
<comment type="catalytic activity">
    <reaction evidence="5 6">
        <text>cytidine(34) in tRNA(Ile2) + L-lysine + ATP = lysidine(34) in tRNA(Ile2) + AMP + diphosphate + H(+)</text>
        <dbReference type="Rhea" id="RHEA:43744"/>
        <dbReference type="Rhea" id="RHEA-COMP:10625"/>
        <dbReference type="Rhea" id="RHEA-COMP:10670"/>
        <dbReference type="ChEBI" id="CHEBI:15378"/>
        <dbReference type="ChEBI" id="CHEBI:30616"/>
        <dbReference type="ChEBI" id="CHEBI:32551"/>
        <dbReference type="ChEBI" id="CHEBI:33019"/>
        <dbReference type="ChEBI" id="CHEBI:82748"/>
        <dbReference type="ChEBI" id="CHEBI:83665"/>
        <dbReference type="ChEBI" id="CHEBI:456215"/>
        <dbReference type="EC" id="6.3.4.19"/>
    </reaction>
</comment>
<evidence type="ECO:0000256" key="5">
    <source>
        <dbReference type="ARBA" id="ARBA00048539"/>
    </source>
</evidence>
<name>A0A841L803_9SPHN</name>
<reference evidence="8 9" key="1">
    <citation type="submission" date="2020-08" db="EMBL/GenBank/DDBJ databases">
        <title>Genomic Encyclopedia of Type Strains, Phase IV (KMG-IV): sequencing the most valuable type-strain genomes for metagenomic binning, comparative biology and taxonomic classification.</title>
        <authorList>
            <person name="Goeker M."/>
        </authorList>
    </citation>
    <scope>NUCLEOTIDE SEQUENCE [LARGE SCALE GENOMIC DNA]</scope>
    <source>
        <strain evidence="8 9">DSM 102189</strain>
    </source>
</reference>
<dbReference type="NCBIfam" id="TIGR02432">
    <property type="entry name" value="lysidine_TilS_N"/>
    <property type="match status" value="1"/>
</dbReference>
<comment type="domain">
    <text evidence="6">The N-terminal region contains the highly conserved SGGXDS motif, predicted to be a P-loop motif involved in ATP binding.</text>
</comment>
<comment type="subcellular location">
    <subcellularLocation>
        <location evidence="6">Cytoplasm</location>
    </subcellularLocation>
</comment>
<evidence type="ECO:0000256" key="3">
    <source>
        <dbReference type="ARBA" id="ARBA00022741"/>
    </source>
</evidence>
<keyword evidence="4 6" id="KW-0067">ATP-binding</keyword>
<dbReference type="EMBL" id="JACIIV010000023">
    <property type="protein sequence ID" value="MBB6228747.1"/>
    <property type="molecule type" value="Genomic_DNA"/>
</dbReference>
<dbReference type="GO" id="GO:0005524">
    <property type="term" value="F:ATP binding"/>
    <property type="evidence" value="ECO:0007669"/>
    <property type="project" value="UniProtKB-UniRule"/>
</dbReference>
<dbReference type="SUPFAM" id="SSF52402">
    <property type="entry name" value="Adenine nucleotide alpha hydrolases-like"/>
    <property type="match status" value="1"/>
</dbReference>
<evidence type="ECO:0000259" key="7">
    <source>
        <dbReference type="Pfam" id="PF01171"/>
    </source>
</evidence>
<dbReference type="PANTHER" id="PTHR43033:SF1">
    <property type="entry name" value="TRNA(ILE)-LYSIDINE SYNTHASE-RELATED"/>
    <property type="match status" value="1"/>
</dbReference>
<sequence length="291" mass="30127">MSGGLDSTGLLALAAAAFPGRVTALTVDHGLRADSAAEADAVAAQCAARGIAHFTLRWVGTRPRSDVQAAARVARYALMADWCGAHGAAMLLTAHTMEDQAETLLMRLARGSGLAGLAGVRACRPLAPGVELVRPVLGVRHADLRAAAAGWDVVADPSNTDPRFDRTRMRALLAREGEALPAAALAASAAHLAAAEAALAWVVDTAWEGRATVAGGRLMLDAAGLPEELRRRLLVRALALLVPDASVRGAAVMRAISRLDSGVATTLGGVRMQPGAVWILQGSAPRRQKRG</sequence>
<dbReference type="Gene3D" id="3.40.50.620">
    <property type="entry name" value="HUPs"/>
    <property type="match status" value="1"/>
</dbReference>
<gene>
    <name evidence="6" type="primary">tilS</name>
    <name evidence="8" type="ORF">FHS79_002938</name>
</gene>
<dbReference type="InterPro" id="IPR012795">
    <property type="entry name" value="tRNA_Ile_lys_synt_N"/>
</dbReference>
<evidence type="ECO:0000313" key="8">
    <source>
        <dbReference type="EMBL" id="MBB6228747.1"/>
    </source>
</evidence>
<dbReference type="GO" id="GO:0032267">
    <property type="term" value="F:tRNA(Ile)-lysidine synthase activity"/>
    <property type="evidence" value="ECO:0007669"/>
    <property type="project" value="UniProtKB-EC"/>
</dbReference>
<dbReference type="RefSeq" id="WP_184201640.1">
    <property type="nucleotide sequence ID" value="NZ_JACIIV010000023.1"/>
</dbReference>
<proteinExistence type="inferred from homology"/>
<dbReference type="EC" id="6.3.4.19" evidence="6"/>
<evidence type="ECO:0000256" key="2">
    <source>
        <dbReference type="ARBA" id="ARBA00022694"/>
    </source>
</evidence>
<keyword evidence="3 6" id="KW-0547">Nucleotide-binding</keyword>